<dbReference type="AlphaFoldDB" id="A0A1F8H6X1"/>
<evidence type="ECO:0000313" key="3">
    <source>
        <dbReference type="Proteomes" id="UP000177745"/>
    </source>
</evidence>
<name>A0A1F8H6X1_9BACT</name>
<reference evidence="2 3" key="1">
    <citation type="journal article" date="2016" name="Nat. Commun.">
        <title>Thousands of microbial genomes shed light on interconnected biogeochemical processes in an aquifer system.</title>
        <authorList>
            <person name="Anantharaman K."/>
            <person name="Brown C.T."/>
            <person name="Hug L.A."/>
            <person name="Sharon I."/>
            <person name="Castelle C.J."/>
            <person name="Probst A.J."/>
            <person name="Thomas B.C."/>
            <person name="Singh A."/>
            <person name="Wilkins M.J."/>
            <person name="Karaoz U."/>
            <person name="Brodie E.L."/>
            <person name="Williams K.H."/>
            <person name="Hubbard S.S."/>
            <person name="Banfield J.F."/>
        </authorList>
    </citation>
    <scope>NUCLEOTIDE SEQUENCE [LARGE SCALE GENOMIC DNA]</scope>
</reference>
<protein>
    <recommendedName>
        <fullName evidence="4">DUF4012 domain-containing protein</fullName>
    </recommendedName>
</protein>
<evidence type="ECO:0000313" key="2">
    <source>
        <dbReference type="EMBL" id="OGN33311.1"/>
    </source>
</evidence>
<dbReference type="InterPro" id="IPR025101">
    <property type="entry name" value="DUF4012"/>
</dbReference>
<evidence type="ECO:0008006" key="4">
    <source>
        <dbReference type="Google" id="ProtNLM"/>
    </source>
</evidence>
<dbReference type="Proteomes" id="UP000177745">
    <property type="component" value="Unassembled WGS sequence"/>
</dbReference>
<accession>A0A1F8H6X1</accession>
<keyword evidence="1" id="KW-0472">Membrane</keyword>
<comment type="caution">
    <text evidence="2">The sequence shown here is derived from an EMBL/GenBank/DDBJ whole genome shotgun (WGS) entry which is preliminary data.</text>
</comment>
<feature type="transmembrane region" description="Helical" evidence="1">
    <location>
        <begin position="219"/>
        <end position="239"/>
    </location>
</feature>
<dbReference type="EMBL" id="MGKY01000020">
    <property type="protein sequence ID" value="OGN33311.1"/>
    <property type="molecule type" value="Genomic_DNA"/>
</dbReference>
<keyword evidence="1" id="KW-1133">Transmembrane helix</keyword>
<evidence type="ECO:0000256" key="1">
    <source>
        <dbReference type="SAM" id="Phobius"/>
    </source>
</evidence>
<keyword evidence="1" id="KW-0812">Transmembrane</keyword>
<gene>
    <name evidence="2" type="ORF">A3G51_00850</name>
</gene>
<organism evidence="2 3">
    <name type="scientific">Candidatus Yanofskybacteria bacterium RIFCSPLOWO2_12_FULL_43_11b</name>
    <dbReference type="NCBI Taxonomy" id="1802710"/>
    <lineage>
        <taxon>Bacteria</taxon>
        <taxon>Candidatus Yanofskyibacteriota</taxon>
    </lineage>
</organism>
<dbReference type="Pfam" id="PF13196">
    <property type="entry name" value="DUF4012"/>
    <property type="match status" value="1"/>
</dbReference>
<sequence>MTKGKYKVTTAMFDIRPVDDSGNIDFSKISSLRSVLNLGRRFRINKNGGLASAIKYPIFKKKKAADDKKTQSPIEEFESFLNKESDARMELAIIGAEFRGEKYSKPRYKPITATKFNETERGEIVPILATTAELAEENYKNTLAQINLRIPARVQAGLVGEPKKIDAFSLGLLTLKTPQETQATNELDMWVEDFSKKSSDVLSKKFKLPKIKIFKFSRVLFLTVGLGLISFTVFGHYGISIRNQLIVESNSAVANLESAGENIKNMDFVSASGNFAQAYREFSKAGDNMNFMGAGISSLLSDLPGAGKLKSAKNLVEAGKLMANAGQAMSDAMGEIAKTNLILNPLSPTSGSDISIGQISSSLKKALTLSKKNLGKAKQLLADIDDSSIPEDKKESFEEFKSKLPLFEKLVNDSVDYSKFLEDFIGTKGTKKYLILFQNPSELRPTGGFPGTYGVVSFKDGKLQDFKVDDVYNLDGQLQELIIPPVQLQHITPNWGMRDANWFVDFPASARKITSFFKKESGSDVDGVITFSPKIVAKILDIVGPVEMPEYGLILDSKNLFPALQDEVEYKGDRKQPKKIIMDLAPRMLEKLYLADSGKWLDVFNLLVSSMEQKDIIMYFRDLNLESFSADKGFSGQVNNTNSDYLMVTFSNVKGSKTDMVTDSSLKVQTTNESGDIKHKVSITRTHKGGNSEYGFYNKQNPTYVRVLVPDNAEFSGLTGNSRPNFKPLIDYANSGFKKDEDLAKFEEESYTDKETGVTIYKEAGKTEYGFWMIINPGETKTVDLEYTVPSSGENYQFYVQKQPGLDINDFKFYLDNKLYFGGRLDKDMVISPR</sequence>
<proteinExistence type="predicted"/>